<dbReference type="eggNOG" id="COG0071">
    <property type="taxonomic scope" value="Bacteria"/>
</dbReference>
<name>E1R648_SEDSS</name>
<evidence type="ECO:0000256" key="1">
    <source>
        <dbReference type="PROSITE-ProRule" id="PRU00285"/>
    </source>
</evidence>
<evidence type="ECO:0000256" key="2">
    <source>
        <dbReference type="RuleBase" id="RU003616"/>
    </source>
</evidence>
<accession>E1R648</accession>
<dbReference type="AlphaFoldDB" id="E1R648"/>
<dbReference type="SUPFAM" id="SSF49764">
    <property type="entry name" value="HSP20-like chaperones"/>
    <property type="match status" value="1"/>
</dbReference>
<dbReference type="PROSITE" id="PS01031">
    <property type="entry name" value="SHSP"/>
    <property type="match status" value="1"/>
</dbReference>
<evidence type="ECO:0000313" key="5">
    <source>
        <dbReference type="Proteomes" id="UP000002318"/>
    </source>
</evidence>
<dbReference type="Pfam" id="PF00011">
    <property type="entry name" value="HSP20"/>
    <property type="match status" value="1"/>
</dbReference>
<protein>
    <submittedName>
        <fullName evidence="4">Heat shock protein Hsp20</fullName>
    </submittedName>
</protein>
<reference evidence="4 5" key="1">
    <citation type="journal article" date="2010" name="Stand. Genomic Sci.">
        <title>Complete genome sequence of Spirochaeta smaragdinae type strain (SEBR 4228).</title>
        <authorList>
            <person name="Mavromatis K."/>
            <person name="Yasawong M."/>
            <person name="Chertkov O."/>
            <person name="Lapidus A."/>
            <person name="Lucas S."/>
            <person name="Nolan M."/>
            <person name="Del Rio T.G."/>
            <person name="Tice H."/>
            <person name="Cheng J.F."/>
            <person name="Pitluck S."/>
            <person name="Liolios K."/>
            <person name="Ivanova N."/>
            <person name="Tapia R."/>
            <person name="Han C."/>
            <person name="Bruce D."/>
            <person name="Goodwin L."/>
            <person name="Pati A."/>
            <person name="Chen A."/>
            <person name="Palaniappan K."/>
            <person name="Land M."/>
            <person name="Hauser L."/>
            <person name="Chang Y.J."/>
            <person name="Jeffries C.D."/>
            <person name="Detter J.C."/>
            <person name="Rohde M."/>
            <person name="Brambilla E."/>
            <person name="Spring S."/>
            <person name="Goker M."/>
            <person name="Sikorski J."/>
            <person name="Woyke T."/>
            <person name="Bristow J."/>
            <person name="Eisen J.A."/>
            <person name="Markowitz V."/>
            <person name="Hugenholtz P."/>
            <person name="Klenk H.P."/>
            <person name="Kyrpides N.C."/>
        </authorList>
    </citation>
    <scope>NUCLEOTIDE SEQUENCE [LARGE SCALE GENOMIC DNA]</scope>
    <source>
        <strain evidence="5">DSM 11293 / JCM 15392 / SEBR 4228</strain>
    </source>
</reference>
<dbReference type="PANTHER" id="PTHR11527">
    <property type="entry name" value="HEAT-SHOCK PROTEIN 20 FAMILY MEMBER"/>
    <property type="match status" value="1"/>
</dbReference>
<dbReference type="RefSeq" id="WP_013254277.1">
    <property type="nucleotide sequence ID" value="NC_014364.1"/>
</dbReference>
<dbReference type="InterPro" id="IPR031107">
    <property type="entry name" value="Small_HSP"/>
</dbReference>
<keyword evidence="5" id="KW-1185">Reference proteome</keyword>
<evidence type="ECO:0000313" key="4">
    <source>
        <dbReference type="EMBL" id="ADK80813.1"/>
    </source>
</evidence>
<dbReference type="STRING" id="573413.Spirs_1686"/>
<dbReference type="OrthoDB" id="370667at2"/>
<dbReference type="InterPro" id="IPR008978">
    <property type="entry name" value="HSP20-like_chaperone"/>
</dbReference>
<sequence length="111" mass="12752">MEDAKRYRNPVTDICEDEGKVVLRVEMPGVGKEDIDVQIDGDELIIYGKRSDVRPEGDSLVRERITADYRKIFTLDETIDRDKVDAFMENGVLRLELALKEAVKPRKIQIS</sequence>
<dbReference type="Proteomes" id="UP000002318">
    <property type="component" value="Chromosome"/>
</dbReference>
<comment type="similarity">
    <text evidence="1 2">Belongs to the small heat shock protein (HSP20) family.</text>
</comment>
<dbReference type="InterPro" id="IPR002068">
    <property type="entry name" value="A-crystallin/Hsp20_dom"/>
</dbReference>
<dbReference type="KEGG" id="ssm:Spirs_1686"/>
<dbReference type="EMBL" id="CP002116">
    <property type="protein sequence ID" value="ADK80813.1"/>
    <property type="molecule type" value="Genomic_DNA"/>
</dbReference>
<dbReference type="Gene3D" id="2.60.40.790">
    <property type="match status" value="1"/>
</dbReference>
<dbReference type="CDD" id="cd06464">
    <property type="entry name" value="ACD_sHsps-like"/>
    <property type="match status" value="1"/>
</dbReference>
<organism evidence="4 5">
    <name type="scientific">Sediminispirochaeta smaragdinae (strain DSM 11293 / JCM 15392 / SEBR 4228)</name>
    <name type="common">Spirochaeta smaragdinae</name>
    <dbReference type="NCBI Taxonomy" id="573413"/>
    <lineage>
        <taxon>Bacteria</taxon>
        <taxon>Pseudomonadati</taxon>
        <taxon>Spirochaetota</taxon>
        <taxon>Spirochaetia</taxon>
        <taxon>Spirochaetales</taxon>
        <taxon>Spirochaetaceae</taxon>
        <taxon>Sediminispirochaeta</taxon>
    </lineage>
</organism>
<feature type="domain" description="SHSP" evidence="3">
    <location>
        <begin position="2"/>
        <end position="111"/>
    </location>
</feature>
<gene>
    <name evidence="4" type="ordered locus">Spirs_1686</name>
</gene>
<keyword evidence="4" id="KW-0346">Stress response</keyword>
<evidence type="ECO:0000259" key="3">
    <source>
        <dbReference type="PROSITE" id="PS01031"/>
    </source>
</evidence>
<dbReference type="HOGENOM" id="CLU_046737_9_3_12"/>
<proteinExistence type="inferred from homology"/>